<keyword evidence="2 5" id="KW-0812">Transmembrane</keyword>
<dbReference type="Proteomes" id="UP000050515">
    <property type="component" value="Unassembled WGS sequence"/>
</dbReference>
<feature type="transmembrane region" description="Helical" evidence="5">
    <location>
        <begin position="75"/>
        <end position="93"/>
    </location>
</feature>
<keyword evidence="4 5" id="KW-0472">Membrane</keyword>
<dbReference type="RefSeq" id="WP_054964397.1">
    <property type="nucleotide sequence ID" value="NZ_JBBYJF010000002.1"/>
</dbReference>
<comment type="subcellular location">
    <subcellularLocation>
        <location evidence="5">Cell membrane</location>
        <topology evidence="5">Multi-pass membrane protein</topology>
    </subcellularLocation>
    <subcellularLocation>
        <location evidence="1">Membrane</location>
        <topology evidence="1">Multi-pass membrane protein</topology>
    </subcellularLocation>
</comment>
<reference evidence="6 7" key="1">
    <citation type="submission" date="2015-09" db="EMBL/GenBank/DDBJ databases">
        <title>Draft genome sequence of Acidiplasma aeolicum DSM 18409.</title>
        <authorList>
            <person name="Hemp J."/>
        </authorList>
    </citation>
    <scope>NUCLEOTIDE SEQUENCE [LARGE SCALE GENOMIC DNA]</scope>
    <source>
        <strain evidence="6 7">V</strain>
    </source>
</reference>
<evidence type="ECO:0000313" key="7">
    <source>
        <dbReference type="Proteomes" id="UP000050515"/>
    </source>
</evidence>
<dbReference type="PANTHER" id="PTHR43701">
    <property type="entry name" value="MEMBRANE TRANSPORTER PROTEIN MJ0441-RELATED"/>
    <property type="match status" value="1"/>
</dbReference>
<dbReference type="EMBL" id="LJCQ01000308">
    <property type="protein sequence ID" value="KPV46083.1"/>
    <property type="molecule type" value="Genomic_DNA"/>
</dbReference>
<dbReference type="InterPro" id="IPR002781">
    <property type="entry name" value="TM_pro_TauE-like"/>
</dbReference>
<evidence type="ECO:0000256" key="2">
    <source>
        <dbReference type="ARBA" id="ARBA00022692"/>
    </source>
</evidence>
<name>A0A0P9GXE6_9ARCH</name>
<organism evidence="6 7">
    <name type="scientific">Acidiplasma aeolicum</name>
    <dbReference type="NCBI Taxonomy" id="507754"/>
    <lineage>
        <taxon>Archaea</taxon>
        <taxon>Methanobacteriati</taxon>
        <taxon>Thermoplasmatota</taxon>
        <taxon>Thermoplasmata</taxon>
        <taxon>Thermoplasmatales</taxon>
        <taxon>Ferroplasmaceae</taxon>
        <taxon>Acidiplasma</taxon>
    </lineage>
</organism>
<dbReference type="AlphaFoldDB" id="A0A0P9GXE6"/>
<feature type="transmembrane region" description="Helical" evidence="5">
    <location>
        <begin position="136"/>
        <end position="164"/>
    </location>
</feature>
<keyword evidence="3 5" id="KW-1133">Transmembrane helix</keyword>
<sequence>MTILYIFILFITWLLSALFAIAGVGAANTLIPIYYSLGIPFSIAAAAGLLLNVFSLSSSTANNGRKKRINWKLGTMFLIPAVIMAPVGAYIGIHTPKHILLWIFVAFLAYTLYNLIKMKKAVNEESKFKGVKGLYLGISVGALAGFLGGLLGVGGGMIILPVLTFIETDFKKISGTAGYIALFSSASGFLSYLSLLHGVNYMLWIIVLVGGILGGFTGSFLMNKFKSSTVKGIIIVIITFVMIKVVLTLIGLKF</sequence>
<feature type="transmembrane region" description="Helical" evidence="5">
    <location>
        <begin position="202"/>
        <end position="221"/>
    </location>
</feature>
<gene>
    <name evidence="6" type="ORF">SE19_07115</name>
</gene>
<dbReference type="GO" id="GO:0005886">
    <property type="term" value="C:plasma membrane"/>
    <property type="evidence" value="ECO:0007669"/>
    <property type="project" value="UniProtKB-SubCell"/>
</dbReference>
<dbReference type="PATRIC" id="fig|507754.4.peg.83"/>
<dbReference type="PANTHER" id="PTHR43701:SF2">
    <property type="entry name" value="MEMBRANE TRANSPORTER PROTEIN YJNA-RELATED"/>
    <property type="match status" value="1"/>
</dbReference>
<feature type="transmembrane region" description="Helical" evidence="5">
    <location>
        <begin position="233"/>
        <end position="252"/>
    </location>
</feature>
<evidence type="ECO:0000313" key="6">
    <source>
        <dbReference type="EMBL" id="KPV46083.1"/>
    </source>
</evidence>
<evidence type="ECO:0000256" key="1">
    <source>
        <dbReference type="ARBA" id="ARBA00004141"/>
    </source>
</evidence>
<evidence type="ECO:0000256" key="4">
    <source>
        <dbReference type="ARBA" id="ARBA00023136"/>
    </source>
</evidence>
<keyword evidence="5" id="KW-1003">Cell membrane</keyword>
<feature type="transmembrane region" description="Helical" evidence="5">
    <location>
        <begin position="176"/>
        <end position="195"/>
    </location>
</feature>
<dbReference type="InterPro" id="IPR051598">
    <property type="entry name" value="TSUP/Inactive_protease-like"/>
</dbReference>
<feature type="transmembrane region" description="Helical" evidence="5">
    <location>
        <begin position="99"/>
        <end position="116"/>
    </location>
</feature>
<evidence type="ECO:0000256" key="5">
    <source>
        <dbReference type="RuleBase" id="RU363041"/>
    </source>
</evidence>
<comment type="caution">
    <text evidence="6">The sequence shown here is derived from an EMBL/GenBank/DDBJ whole genome shotgun (WGS) entry which is preliminary data.</text>
</comment>
<evidence type="ECO:0000256" key="3">
    <source>
        <dbReference type="ARBA" id="ARBA00022989"/>
    </source>
</evidence>
<feature type="transmembrane region" description="Helical" evidence="5">
    <location>
        <begin position="7"/>
        <end position="27"/>
    </location>
</feature>
<comment type="similarity">
    <text evidence="5">Belongs to the 4-toluene sulfonate uptake permease (TSUP) (TC 2.A.102) family.</text>
</comment>
<dbReference type="Pfam" id="PF01925">
    <property type="entry name" value="TauE"/>
    <property type="match status" value="1"/>
</dbReference>
<protein>
    <recommendedName>
        <fullName evidence="5">Probable membrane transporter protein</fullName>
    </recommendedName>
</protein>
<feature type="transmembrane region" description="Helical" evidence="5">
    <location>
        <begin position="33"/>
        <end position="54"/>
    </location>
</feature>
<accession>A0A0P9GXE6</accession>
<proteinExistence type="inferred from homology"/>